<dbReference type="Gene3D" id="3.40.50.1820">
    <property type="entry name" value="alpha/beta hydrolase"/>
    <property type="match status" value="1"/>
</dbReference>
<dbReference type="EMBL" id="CM010720">
    <property type="protein sequence ID" value="RZC65394.1"/>
    <property type="molecule type" value="Genomic_DNA"/>
</dbReference>
<organism evidence="2 3">
    <name type="scientific">Papaver somniferum</name>
    <name type="common">Opium poppy</name>
    <dbReference type="NCBI Taxonomy" id="3469"/>
    <lineage>
        <taxon>Eukaryota</taxon>
        <taxon>Viridiplantae</taxon>
        <taxon>Streptophyta</taxon>
        <taxon>Embryophyta</taxon>
        <taxon>Tracheophyta</taxon>
        <taxon>Spermatophyta</taxon>
        <taxon>Magnoliopsida</taxon>
        <taxon>Ranunculales</taxon>
        <taxon>Papaveraceae</taxon>
        <taxon>Papaveroideae</taxon>
        <taxon>Papaver</taxon>
    </lineage>
</organism>
<dbReference type="Proteomes" id="UP000316621">
    <property type="component" value="Chromosome 6"/>
</dbReference>
<evidence type="ECO:0000259" key="1">
    <source>
        <dbReference type="Pfam" id="PF12146"/>
    </source>
</evidence>
<name>A0A4Y7JWC3_PAPSO</name>
<dbReference type="PANTHER" id="PTHR11614">
    <property type="entry name" value="PHOSPHOLIPASE-RELATED"/>
    <property type="match status" value="1"/>
</dbReference>
<feature type="domain" description="Serine aminopeptidase S33" evidence="1">
    <location>
        <begin position="195"/>
        <end position="436"/>
    </location>
</feature>
<dbReference type="Pfam" id="PF12146">
    <property type="entry name" value="Hydrolase_4"/>
    <property type="match status" value="1"/>
</dbReference>
<protein>
    <recommendedName>
        <fullName evidence="1">Serine aminopeptidase S33 domain-containing protein</fullName>
    </recommendedName>
</protein>
<proteinExistence type="predicted"/>
<keyword evidence="3" id="KW-1185">Reference proteome</keyword>
<dbReference type="FunFam" id="3.40.50.1820:FF:000036">
    <property type="entry name" value="Alpha/beta-Hydrolases superfamily protein"/>
    <property type="match status" value="1"/>
</dbReference>
<sequence>MDNDYPFSNKVFNFKTYNHQPFFTFSKRPIITRLETLPAKFFVDTVSGKVYGWEGTGKLHKTRSIGLWFLWSSTIDKVFEARVNKSTSVQDKSRRIVIPKNKNKTCILRPVTTPTTYMVPDPVFTLVFPRNSQRRALFRSPKMVDTSNYLHFWGNSPESEEEYYKSQNIKASKSFYVSPRGVSLFTRSWLPISSPPRGLICIVHGYGNDISWTLQYTTIFLAQMGFACFALDIEGHGQSQGLKAFVPNVDLVVDDCFSFFNSIKKKSEFQGLPSFLYGESMGGAICLLVHFKDPKGFNGAILVAPMCKISDDVKPKWPVPEILTFVAKFMPTLAIVPTADLLDKSIKVEKKKIIGGMNPMRYRGKPRLGTVLELLRVTDYLSAKLSEVSLPFIILHGSADVVTDPEVSRALYEEAKSEDKNLKIYDGMMHSLMYGETDENIEIIRQDIVSWLNERCS</sequence>
<dbReference type="InterPro" id="IPR029058">
    <property type="entry name" value="AB_hydrolase_fold"/>
</dbReference>
<reference evidence="2 3" key="1">
    <citation type="journal article" date="2018" name="Science">
        <title>The opium poppy genome and morphinan production.</title>
        <authorList>
            <person name="Guo L."/>
            <person name="Winzer T."/>
            <person name="Yang X."/>
            <person name="Li Y."/>
            <person name="Ning Z."/>
            <person name="He Z."/>
            <person name="Teodor R."/>
            <person name="Lu Y."/>
            <person name="Bowser T.A."/>
            <person name="Graham I.A."/>
            <person name="Ye K."/>
        </authorList>
    </citation>
    <scope>NUCLEOTIDE SEQUENCE [LARGE SCALE GENOMIC DNA]</scope>
    <source>
        <strain evidence="3">cv. HN1</strain>
        <tissue evidence="2">Leaves</tissue>
    </source>
</reference>
<dbReference type="STRING" id="3469.A0A4Y7JWC3"/>
<evidence type="ECO:0000313" key="2">
    <source>
        <dbReference type="EMBL" id="RZC65394.1"/>
    </source>
</evidence>
<dbReference type="SUPFAM" id="SSF53474">
    <property type="entry name" value="alpha/beta-Hydrolases"/>
    <property type="match status" value="1"/>
</dbReference>
<gene>
    <name evidence="2" type="ORF">C5167_009090</name>
</gene>
<dbReference type="Gramene" id="RZC65394">
    <property type="protein sequence ID" value="RZC65394"/>
    <property type="gene ID" value="C5167_009090"/>
</dbReference>
<dbReference type="InterPro" id="IPR051044">
    <property type="entry name" value="MAG_DAG_Lipase"/>
</dbReference>
<dbReference type="InterPro" id="IPR022742">
    <property type="entry name" value="Hydrolase_4"/>
</dbReference>
<evidence type="ECO:0000313" key="3">
    <source>
        <dbReference type="Proteomes" id="UP000316621"/>
    </source>
</evidence>
<dbReference type="AlphaFoldDB" id="A0A4Y7JWC3"/>
<accession>A0A4Y7JWC3</accession>
<dbReference type="OMA" id="YANDISW"/>